<name>A0A1H0M2P3_MICTS</name>
<dbReference type="RefSeq" id="WP_074694438.1">
    <property type="nucleotide sequence ID" value="NZ_FNJN01000002.1"/>
</dbReference>
<accession>A0A1H0M2P3</accession>
<organism evidence="2 3">
    <name type="scientific">Microbacterium testaceum (strain StLB037)</name>
    <dbReference type="NCBI Taxonomy" id="979556"/>
    <lineage>
        <taxon>Bacteria</taxon>
        <taxon>Bacillati</taxon>
        <taxon>Actinomycetota</taxon>
        <taxon>Actinomycetes</taxon>
        <taxon>Micrococcales</taxon>
        <taxon>Microbacteriaceae</taxon>
        <taxon>Microbacterium</taxon>
    </lineage>
</organism>
<evidence type="ECO:0000259" key="1">
    <source>
        <dbReference type="Pfam" id="PF21725"/>
    </source>
</evidence>
<proteinExistence type="predicted"/>
<protein>
    <recommendedName>
        <fullName evidence="1">Putative T7SS secretion signal domain-containing protein</fullName>
    </recommendedName>
</protein>
<gene>
    <name evidence="2" type="ORF">SAMN04487788_0693</name>
</gene>
<dbReference type="EMBL" id="FNJN01000002">
    <property type="protein sequence ID" value="SDO74718.1"/>
    <property type="molecule type" value="Genomic_DNA"/>
</dbReference>
<dbReference type="Pfam" id="PF21725">
    <property type="entry name" value="T7SS_signal"/>
    <property type="match status" value="1"/>
</dbReference>
<feature type="domain" description="Putative T7SS secretion signal" evidence="1">
    <location>
        <begin position="3"/>
        <end position="178"/>
    </location>
</feature>
<sequence length="594" mass="63484">MTELGSTHDPVALIPGSPDGIADAAVAWRAAGQSASRLSESVFGVSPADSWTGSSAEAFEHRRTTIADNWSAMGEALTLSAAACDAYEATLRWAQEQAAEAIRLWNDGQASTRNAQIAHREQERSAGGLSIVPTFVDPGDAARIAAAEVLETARAAVEEAAAEATMQLRVAYEATPEKGLWGVLLTGGPALSLTDQTPRAASDRLILSILERLSRSDEEQVAELMKLHPEWVSLLKDHQPASEVLATWWSEQDPTVQHALLSSAPGILGSLGGLPPAIRVAANRANAAARIDVIDSALEASDVTGDDRAALERERRYLRAAVDGEVQLYLYDPERGDIIEMVGQPSDTTSATVTYVPGTFTTTDSFYGNDVQSVARWLHGRDPNIVAFVWKEGTFPGEVDKSPYGSGVLIEVPAATGFMEANDPKLADAQAELLAGFEKEMRASDPRLSAAEQIGMGHSWGLVPITGSETDGVHYDQVHSLAGAGMPPGWAPAPGTSYNHWSYTDALSMAQQLGVVWDGQNPNTHAAFDSHVYAREGDFVVPIGDPEVPRVEGMGIEQPTFRGSLSPVENHNLIASGRAENLQALEEILRKVNQ</sequence>
<evidence type="ECO:0000313" key="2">
    <source>
        <dbReference type="EMBL" id="SDO74718.1"/>
    </source>
</evidence>
<dbReference type="AlphaFoldDB" id="A0A1H0M2P3"/>
<dbReference type="Proteomes" id="UP000186456">
    <property type="component" value="Unassembled WGS sequence"/>
</dbReference>
<dbReference type="InterPro" id="IPR049082">
    <property type="entry name" value="T7SS_signal"/>
</dbReference>
<evidence type="ECO:0000313" key="3">
    <source>
        <dbReference type="Proteomes" id="UP000186456"/>
    </source>
</evidence>
<reference evidence="2 3" key="1">
    <citation type="submission" date="2016-10" db="EMBL/GenBank/DDBJ databases">
        <authorList>
            <person name="de Groot N.N."/>
        </authorList>
    </citation>
    <scope>NUCLEOTIDE SEQUENCE [LARGE SCALE GENOMIC DNA]</scope>
    <source>
        <strain evidence="2 3">StLB037</strain>
    </source>
</reference>